<proteinExistence type="predicted"/>
<comment type="caution">
    <text evidence="1">The sequence shown here is derived from an EMBL/GenBank/DDBJ whole genome shotgun (WGS) entry which is preliminary data.</text>
</comment>
<dbReference type="EMBL" id="RCHU01000258">
    <property type="protein sequence ID" value="TKS09802.1"/>
    <property type="molecule type" value="Genomic_DNA"/>
</dbReference>
<evidence type="ECO:0000313" key="1">
    <source>
        <dbReference type="EMBL" id="TKS09802.1"/>
    </source>
</evidence>
<organism evidence="1">
    <name type="scientific">Populus alba</name>
    <name type="common">White poplar</name>
    <dbReference type="NCBI Taxonomy" id="43335"/>
    <lineage>
        <taxon>Eukaryota</taxon>
        <taxon>Viridiplantae</taxon>
        <taxon>Streptophyta</taxon>
        <taxon>Embryophyta</taxon>
        <taxon>Tracheophyta</taxon>
        <taxon>Spermatophyta</taxon>
        <taxon>Magnoliopsida</taxon>
        <taxon>eudicotyledons</taxon>
        <taxon>Gunneridae</taxon>
        <taxon>Pentapetalae</taxon>
        <taxon>rosids</taxon>
        <taxon>fabids</taxon>
        <taxon>Malpighiales</taxon>
        <taxon>Salicaceae</taxon>
        <taxon>Saliceae</taxon>
        <taxon>Populus</taxon>
    </lineage>
</organism>
<protein>
    <submittedName>
        <fullName evidence="1">Uncharacterized protein</fullName>
    </submittedName>
</protein>
<dbReference type="AlphaFoldDB" id="A0A4U5QH21"/>
<sequence>MVPGSRTSSNKFVPCQVSISAEGKSGSATMSLSVCTLKNRILLETRKEFALLNILLSLNQQTSMSNLPRKGSLGHGLEHGLDKQWRRIEEPIRSQAQEPRQIIQNQEMYWLKAATVSMEDIGGRSTEGTFNTMQKMELESSAIVNSGTK</sequence>
<name>A0A4U5QH21_POPAL</name>
<accession>A0A4U5QH21</accession>
<reference evidence="1" key="1">
    <citation type="submission" date="2018-10" db="EMBL/GenBank/DDBJ databases">
        <title>Population genomic analysis revealed the cold adaptation of white poplar.</title>
        <authorList>
            <person name="Liu Y.-J."/>
        </authorList>
    </citation>
    <scope>NUCLEOTIDE SEQUENCE [LARGE SCALE GENOMIC DNA]</scope>
    <source>
        <strain evidence="1">PAL-ZL1</strain>
    </source>
</reference>
<gene>
    <name evidence="1" type="ORF">D5086_0000089030</name>
</gene>